<dbReference type="GO" id="GO:0005886">
    <property type="term" value="C:plasma membrane"/>
    <property type="evidence" value="ECO:0007669"/>
    <property type="project" value="TreeGrafter"/>
</dbReference>
<name>A0A7D6I8F7_9MYCO</name>
<dbReference type="EMBL" id="CP059165">
    <property type="protein sequence ID" value="QLL09598.1"/>
    <property type="molecule type" value="Genomic_DNA"/>
</dbReference>
<comment type="subcellular location">
    <subcellularLocation>
        <location evidence="1">Membrane</location>
        <topology evidence="1">Multi-pass membrane protein</topology>
    </subcellularLocation>
</comment>
<keyword evidence="3 5" id="KW-1133">Transmembrane helix</keyword>
<accession>A0A7D6I8F7</accession>
<keyword evidence="8" id="KW-1185">Reference proteome</keyword>
<dbReference type="Pfam" id="PF01957">
    <property type="entry name" value="NfeD"/>
    <property type="match status" value="1"/>
</dbReference>
<dbReference type="AlphaFoldDB" id="A0A7D6I8F7"/>
<dbReference type="InterPro" id="IPR052165">
    <property type="entry name" value="Membrane_assoc_protease"/>
</dbReference>
<dbReference type="Gene3D" id="2.40.50.140">
    <property type="entry name" value="Nucleic acid-binding proteins"/>
    <property type="match status" value="1"/>
</dbReference>
<reference evidence="8" key="3">
    <citation type="submission" date="2023-07" db="EMBL/GenBank/DDBJ databases">
        <title>Description of Mycobacterium gordonae subsp. intergordonae subsp.nov. and Mycobacterium gordonae subsp. gordonae subsp. nov.</title>
        <authorList>
            <person name="Huang H."/>
        </authorList>
    </citation>
    <scope>NUCLEOTIDE SEQUENCE [LARGE SCALE GENOMIC DNA]</scope>
    <source>
        <strain evidence="8">24</strain>
    </source>
</reference>
<gene>
    <name evidence="7" type="ORF">H0P51_12425</name>
</gene>
<reference evidence="7 8" key="2">
    <citation type="submission" date="2020-07" db="EMBL/GenBank/DDBJ databases">
        <authorList>
            <person name="Yu X."/>
        </authorList>
    </citation>
    <scope>NUCLEOTIDE SEQUENCE [LARGE SCALE GENOMIC DNA]</scope>
    <source>
        <strain evidence="8">24</strain>
    </source>
</reference>
<dbReference type="SUPFAM" id="SSF141322">
    <property type="entry name" value="NfeD domain-like"/>
    <property type="match status" value="1"/>
</dbReference>
<proteinExistence type="predicted"/>
<evidence type="ECO:0000256" key="3">
    <source>
        <dbReference type="ARBA" id="ARBA00022989"/>
    </source>
</evidence>
<evidence type="ECO:0000313" key="8">
    <source>
        <dbReference type="Proteomes" id="UP000510682"/>
    </source>
</evidence>
<evidence type="ECO:0000256" key="4">
    <source>
        <dbReference type="ARBA" id="ARBA00023136"/>
    </source>
</evidence>
<evidence type="ECO:0000256" key="5">
    <source>
        <dbReference type="SAM" id="Phobius"/>
    </source>
</evidence>
<evidence type="ECO:0000259" key="6">
    <source>
        <dbReference type="Pfam" id="PF01957"/>
    </source>
</evidence>
<protein>
    <submittedName>
        <fullName evidence="7">NfeD family protein</fullName>
    </submittedName>
</protein>
<dbReference type="Proteomes" id="UP000510682">
    <property type="component" value="Chromosome"/>
</dbReference>
<organism evidence="7 8">
    <name type="scientific">Mycobacterium vicinigordonae</name>
    <dbReference type="NCBI Taxonomy" id="1719132"/>
    <lineage>
        <taxon>Bacteria</taxon>
        <taxon>Bacillati</taxon>
        <taxon>Actinomycetota</taxon>
        <taxon>Actinomycetes</taxon>
        <taxon>Mycobacteriales</taxon>
        <taxon>Mycobacteriaceae</taxon>
        <taxon>Mycobacterium</taxon>
    </lineage>
</organism>
<reference evidence="8" key="1">
    <citation type="submission" date="2020-07" db="EMBL/GenBank/DDBJ databases">
        <title>Description of Mycobacterium gordonae subsp. intergordonae subsp.nov. and Mycobacterium gordonae subsp. gordonae subsp. nov.</title>
        <authorList>
            <person name="Yu X."/>
        </authorList>
    </citation>
    <scope>NUCLEOTIDE SEQUENCE [LARGE SCALE GENOMIC DNA]</scope>
    <source>
        <strain evidence="8">24</strain>
    </source>
</reference>
<dbReference type="KEGG" id="mgor:H0P51_12425"/>
<feature type="transmembrane region" description="Helical" evidence="5">
    <location>
        <begin position="45"/>
        <end position="65"/>
    </location>
</feature>
<sequence>MPVALIWLIGALVLVGAEALTGDMFLLMLGGGALAAAGASWLTDWPLWADGLVFLFVSVLLLATVRPTLRRRLTSAKAPVMGVKALEGKNALVLDRVAHDNGQVKLDGQVWTARPLNDGDVYEAGQSVTVVHIDGATAVVFKNA</sequence>
<evidence type="ECO:0000256" key="2">
    <source>
        <dbReference type="ARBA" id="ARBA00022692"/>
    </source>
</evidence>
<keyword evidence="4 5" id="KW-0472">Membrane</keyword>
<dbReference type="PANTHER" id="PTHR33507:SF3">
    <property type="entry name" value="INNER MEMBRANE PROTEIN YBBJ"/>
    <property type="match status" value="1"/>
</dbReference>
<evidence type="ECO:0000256" key="1">
    <source>
        <dbReference type="ARBA" id="ARBA00004141"/>
    </source>
</evidence>
<feature type="domain" description="NfeD-like C-terminal" evidence="6">
    <location>
        <begin position="84"/>
        <end position="140"/>
    </location>
</feature>
<dbReference type="PANTHER" id="PTHR33507">
    <property type="entry name" value="INNER MEMBRANE PROTEIN YBBJ"/>
    <property type="match status" value="1"/>
</dbReference>
<dbReference type="RefSeq" id="WP_180918344.1">
    <property type="nucleotide sequence ID" value="NZ_CP059165.1"/>
</dbReference>
<evidence type="ECO:0000313" key="7">
    <source>
        <dbReference type="EMBL" id="QLL09598.1"/>
    </source>
</evidence>
<dbReference type="InterPro" id="IPR012340">
    <property type="entry name" value="NA-bd_OB-fold"/>
</dbReference>
<keyword evidence="2 5" id="KW-0812">Transmembrane</keyword>
<dbReference type="InterPro" id="IPR002810">
    <property type="entry name" value="NfeD-like_C"/>
</dbReference>